<dbReference type="InterPro" id="IPR011009">
    <property type="entry name" value="Kinase-like_dom_sf"/>
</dbReference>
<dbReference type="GO" id="GO:0004674">
    <property type="term" value="F:protein serine/threonine kinase activity"/>
    <property type="evidence" value="ECO:0007669"/>
    <property type="project" value="TreeGrafter"/>
</dbReference>
<dbReference type="Proteomes" id="UP000317494">
    <property type="component" value="Unassembled WGS sequence"/>
</dbReference>
<evidence type="ECO:0000256" key="1">
    <source>
        <dbReference type="ARBA" id="ARBA00022741"/>
    </source>
</evidence>
<accession>A0A507DNH7</accession>
<dbReference type="Gene3D" id="1.10.510.10">
    <property type="entry name" value="Transferase(Phosphotransferase) domain 1"/>
    <property type="match status" value="1"/>
</dbReference>
<feature type="domain" description="Protein kinase" evidence="4">
    <location>
        <begin position="190"/>
        <end position="511"/>
    </location>
</feature>
<proteinExistence type="predicted"/>
<evidence type="ECO:0000256" key="2">
    <source>
        <dbReference type="ARBA" id="ARBA00022840"/>
    </source>
</evidence>
<dbReference type="InterPro" id="IPR008271">
    <property type="entry name" value="Ser/Thr_kinase_AS"/>
</dbReference>
<dbReference type="GO" id="GO:0005524">
    <property type="term" value="F:ATP binding"/>
    <property type="evidence" value="ECO:0007669"/>
    <property type="project" value="UniProtKB-UniRule"/>
</dbReference>
<dbReference type="GO" id="GO:0005829">
    <property type="term" value="C:cytosol"/>
    <property type="evidence" value="ECO:0007669"/>
    <property type="project" value="TreeGrafter"/>
</dbReference>
<dbReference type="PANTHER" id="PTHR24346:SF72">
    <property type="entry name" value="CAMK PROTEIN KINASE"/>
    <property type="match status" value="1"/>
</dbReference>
<dbReference type="EMBL" id="QEAN01000020">
    <property type="protein sequence ID" value="TPX53224.1"/>
    <property type="molecule type" value="Genomic_DNA"/>
</dbReference>
<keyword evidence="1 3" id="KW-0547">Nucleotide-binding</keyword>
<dbReference type="PROSITE" id="PS00108">
    <property type="entry name" value="PROTEIN_KINASE_ST"/>
    <property type="match status" value="1"/>
</dbReference>
<evidence type="ECO:0000313" key="6">
    <source>
        <dbReference type="Proteomes" id="UP000317494"/>
    </source>
</evidence>
<dbReference type="InterPro" id="IPR000719">
    <property type="entry name" value="Prot_kinase_dom"/>
</dbReference>
<dbReference type="GO" id="GO:0035556">
    <property type="term" value="P:intracellular signal transduction"/>
    <property type="evidence" value="ECO:0007669"/>
    <property type="project" value="TreeGrafter"/>
</dbReference>
<feature type="binding site" evidence="3">
    <location>
        <position position="219"/>
    </location>
    <ligand>
        <name>ATP</name>
        <dbReference type="ChEBI" id="CHEBI:30616"/>
    </ligand>
</feature>
<gene>
    <name evidence="5" type="ORF">SeMB42_g00922</name>
</gene>
<evidence type="ECO:0000259" key="4">
    <source>
        <dbReference type="PROSITE" id="PS50011"/>
    </source>
</evidence>
<protein>
    <recommendedName>
        <fullName evidence="4">Protein kinase domain-containing protein</fullName>
    </recommendedName>
</protein>
<dbReference type="PANTHER" id="PTHR24346">
    <property type="entry name" value="MAP/MICROTUBULE AFFINITY-REGULATING KINASE"/>
    <property type="match status" value="1"/>
</dbReference>
<evidence type="ECO:0000313" key="5">
    <source>
        <dbReference type="EMBL" id="TPX53224.1"/>
    </source>
</evidence>
<dbReference type="Gene3D" id="3.30.200.20">
    <property type="entry name" value="Phosphorylase Kinase, domain 1"/>
    <property type="match status" value="1"/>
</dbReference>
<keyword evidence="6" id="KW-1185">Reference proteome</keyword>
<dbReference type="STRING" id="286115.A0A507DNH7"/>
<comment type="caution">
    <text evidence="5">The sequence shown here is derived from an EMBL/GenBank/DDBJ whole genome shotgun (WGS) entry which is preliminary data.</text>
</comment>
<keyword evidence="2 3" id="KW-0067">ATP-binding</keyword>
<reference evidence="5 6" key="1">
    <citation type="journal article" date="2019" name="Sci. Rep.">
        <title>Comparative genomics of chytrid fungi reveal insights into the obligate biotrophic and pathogenic lifestyle of Synchytrium endobioticum.</title>
        <authorList>
            <person name="van de Vossenberg B.T.L.H."/>
            <person name="Warris S."/>
            <person name="Nguyen H.D.T."/>
            <person name="van Gent-Pelzer M.P.E."/>
            <person name="Joly D.L."/>
            <person name="van de Geest H.C."/>
            <person name="Bonants P.J.M."/>
            <person name="Smith D.S."/>
            <person name="Levesque C.A."/>
            <person name="van der Lee T.A.J."/>
        </authorList>
    </citation>
    <scope>NUCLEOTIDE SEQUENCE [LARGE SCALE GENOMIC DNA]</scope>
    <source>
        <strain evidence="5 6">MB42</strain>
    </source>
</reference>
<organism evidence="5 6">
    <name type="scientific">Synchytrium endobioticum</name>
    <dbReference type="NCBI Taxonomy" id="286115"/>
    <lineage>
        <taxon>Eukaryota</taxon>
        <taxon>Fungi</taxon>
        <taxon>Fungi incertae sedis</taxon>
        <taxon>Chytridiomycota</taxon>
        <taxon>Chytridiomycota incertae sedis</taxon>
        <taxon>Chytridiomycetes</taxon>
        <taxon>Synchytriales</taxon>
        <taxon>Synchytriaceae</taxon>
        <taxon>Synchytrium</taxon>
    </lineage>
</organism>
<dbReference type="InterPro" id="IPR017441">
    <property type="entry name" value="Protein_kinase_ATP_BS"/>
</dbReference>
<dbReference type="VEuPathDB" id="FungiDB:SeMB42_g00922"/>
<dbReference type="GO" id="GO:0045719">
    <property type="term" value="P:negative regulation of glycogen biosynthetic process"/>
    <property type="evidence" value="ECO:0007669"/>
    <property type="project" value="TreeGrafter"/>
</dbReference>
<sequence>MERVHGKPGKRSSNPADLLPCCKGNAGDHVRTPVLTITNANRLRYIEKEPRKQECAIARRCHDQTCKFIKPSTALKVASGAPSRDHYSSSRVVYPSHQSASSMLNQRKSEPKLLEISSVSISLGCPSPSSTSQMAVASSREEDDSIMPSPEEAEEAQIVARGTNEIGYTPTISTSSDTRKSLHPDLLAEYELRGELGQGGFGFVLEAVRRRDMKPVAVKFIIRSKIPSNSWARDDDLGVVPFEVFILKNIKHQCIIGYIDCLADDRYFYLITELHGAQWTASTHPIISDNRNSNKKPDTQLPTPPPELIPLLIPQITTLKVEEYDNNVTPGQQQLPAPLQRRVSCDLFECIEQYSYFTEEQSRYVFRQIASAVAHLHQLNIVHRDIKDENLLIDDNFNVKLIDFGSAAFIPAKSEPLFDRFLGTIQYAPPEILRGKRYRGPEAEIWSLGCCLYIMLNGEVPFESPQQVMTGMHLPFTRPVSDLCKDLVQRMLARHASDRPTIKHVVAHPWLSS</sequence>
<name>A0A507DNH7_9FUNG</name>
<dbReference type="AlphaFoldDB" id="A0A507DNH7"/>
<evidence type="ECO:0000256" key="3">
    <source>
        <dbReference type="PROSITE-ProRule" id="PRU10141"/>
    </source>
</evidence>
<dbReference type="PROSITE" id="PS50011">
    <property type="entry name" value="PROTEIN_KINASE_DOM"/>
    <property type="match status" value="1"/>
</dbReference>
<dbReference type="PROSITE" id="PS00107">
    <property type="entry name" value="PROTEIN_KINASE_ATP"/>
    <property type="match status" value="1"/>
</dbReference>
<dbReference type="SMART" id="SM00220">
    <property type="entry name" value="S_TKc"/>
    <property type="match status" value="1"/>
</dbReference>
<dbReference type="SUPFAM" id="SSF56112">
    <property type="entry name" value="Protein kinase-like (PK-like)"/>
    <property type="match status" value="2"/>
</dbReference>
<dbReference type="GO" id="GO:0005634">
    <property type="term" value="C:nucleus"/>
    <property type="evidence" value="ECO:0007669"/>
    <property type="project" value="TreeGrafter"/>
</dbReference>
<dbReference type="Pfam" id="PF00069">
    <property type="entry name" value="Pkinase"/>
    <property type="match status" value="2"/>
</dbReference>